<gene>
    <name evidence="3" type="ORF">MB09_06435</name>
</gene>
<keyword evidence="4" id="KW-1185">Reference proteome</keyword>
<protein>
    <recommendedName>
        <fullName evidence="2">HU domain-containing protein</fullName>
    </recommendedName>
</protein>
<dbReference type="RefSeq" id="WP_045080050.1">
    <property type="nucleotide sequence ID" value="NZ_JSVU01000003.1"/>
</dbReference>
<name>A0ABR5DJU7_9FLAO</name>
<dbReference type="Pfam" id="PF18291">
    <property type="entry name" value="HU-HIG"/>
    <property type="match status" value="1"/>
</dbReference>
<dbReference type="SUPFAM" id="SSF47729">
    <property type="entry name" value="IHF-like DNA-binding proteins"/>
    <property type="match status" value="1"/>
</dbReference>
<keyword evidence="1" id="KW-0238">DNA-binding</keyword>
<dbReference type="EMBL" id="JSVU01000003">
    <property type="protein sequence ID" value="KJJ39056.1"/>
    <property type="molecule type" value="Genomic_DNA"/>
</dbReference>
<dbReference type="Proteomes" id="UP000033497">
    <property type="component" value="Unassembled WGS sequence"/>
</dbReference>
<evidence type="ECO:0000313" key="3">
    <source>
        <dbReference type="EMBL" id="KJJ39056.1"/>
    </source>
</evidence>
<sequence>MALKYRITKRKDNIGPEGQEYYIMQAIGTGEIDIKRLSYLISNECTVKRPDVVAVLTALGDKMKELLADGHVINLENIGRFKMGFKSTPQPSPELLRPHEIKKFHINYQPTPEMKNWLKGKSIDVVKEPRKR</sequence>
<feature type="domain" description="HU" evidence="2">
    <location>
        <begin position="1"/>
        <end position="123"/>
    </location>
</feature>
<organism evidence="3 4">
    <name type="scientific">Aequorivita vladivostokensis</name>
    <dbReference type="NCBI Taxonomy" id="171194"/>
    <lineage>
        <taxon>Bacteria</taxon>
        <taxon>Pseudomonadati</taxon>
        <taxon>Bacteroidota</taxon>
        <taxon>Flavobacteriia</taxon>
        <taxon>Flavobacteriales</taxon>
        <taxon>Flavobacteriaceae</taxon>
        <taxon>Aequorivita</taxon>
    </lineage>
</organism>
<dbReference type="InterPro" id="IPR010992">
    <property type="entry name" value="IHF-like_DNA-bd_dom_sf"/>
</dbReference>
<evidence type="ECO:0000256" key="1">
    <source>
        <dbReference type="ARBA" id="ARBA00023125"/>
    </source>
</evidence>
<accession>A0ABR5DJU7</accession>
<evidence type="ECO:0000313" key="4">
    <source>
        <dbReference type="Proteomes" id="UP000033497"/>
    </source>
</evidence>
<comment type="caution">
    <text evidence="3">The sequence shown here is derived from an EMBL/GenBank/DDBJ whole genome shotgun (WGS) entry which is preliminary data.</text>
</comment>
<reference evidence="3 4" key="1">
    <citation type="submission" date="2014-10" db="EMBL/GenBank/DDBJ databases">
        <title>Genome sequencing of Vitellibacter vladivostokensis KMM 3516.</title>
        <authorList>
            <person name="Thevarajoo S."/>
            <person name="Selvaratnam C."/>
            <person name="Goh K.M."/>
            <person name="Chong C.S."/>
        </authorList>
    </citation>
    <scope>NUCLEOTIDE SEQUENCE [LARGE SCALE GENOMIC DNA]</scope>
    <source>
        <strain evidence="3 4">KMM 3516</strain>
    </source>
</reference>
<evidence type="ECO:0000259" key="2">
    <source>
        <dbReference type="Pfam" id="PF18291"/>
    </source>
</evidence>
<dbReference type="InterPro" id="IPR041607">
    <property type="entry name" value="HU-HIG"/>
</dbReference>
<proteinExistence type="predicted"/>